<dbReference type="PRINTS" id="PR00407">
    <property type="entry name" value="EUMOPTERIN"/>
</dbReference>
<dbReference type="Pfam" id="PF00174">
    <property type="entry name" value="Oxidored_molyb"/>
    <property type="match status" value="3"/>
</dbReference>
<evidence type="ECO:0000256" key="5">
    <source>
        <dbReference type="SAM" id="MobiDB-lite"/>
    </source>
</evidence>
<proteinExistence type="predicted"/>
<feature type="domain" description="Oxidoreductase molybdopterin-binding" evidence="6">
    <location>
        <begin position="152"/>
        <end position="251"/>
    </location>
</feature>
<dbReference type="STRING" id="3088.A0A383WHB8"/>
<dbReference type="Gene3D" id="3.90.420.10">
    <property type="entry name" value="Oxidoreductase, molybdopterin-binding domain"/>
    <property type="match status" value="2"/>
</dbReference>
<evidence type="ECO:0000313" key="8">
    <source>
        <dbReference type="EMBL" id="SZX76875.1"/>
    </source>
</evidence>
<sequence length="670" mass="69678">MQEAAGAVLQKVSELAAHAAGVSGRAANASMMVEGELMSVLRKPMSPFSGQELTDSRLPGPLPDPYAHKPQRPSTLNLRTDCPYTAEPDPAALLAAGCVTPNELHYVRNHMPAPVLRSESYSLTIEGPGVHSSSSSSSNSSSSSSSSSVGSVVLSLGDLQHRFQQHSVLATLQCAGNRRNDMRRFKEVKGGPWEACGIGTAVWSGPLLTEVLAAAGVDTAALLQRYEAAQQRAQQQLLQALQPTLLAAAPTGVAASFKRGATGTAGSLAAQQPHAAAEEQIDAPFGKLTVSAADTEPVVSHVWLEGWDSAGPDSHFLVSIPVAKALSSSGDVILALRMNGQELPGQHGYPVRAVVPGHAADALPMQLVSPHFTVMIRFWAIAVAGFTAASAAAAGQHGYPVRAVVPGHAGVRSCKWLKRIVLSLHEAPSHWQQSDYKMLPPNNDWQVKANWQAVPAMQAMPVQSAFLQPKPGEALKPDATGCITAAGYAWSGGGNSIIRVEVSADAGKTWVSAQLQNPGGVQQPEGRAWAWVFWEARVPVVGLAAQVVGLGQAINTVIGAGMRGSTAAGSSRGIANDGDKELGASTQTPSSSKTESASNVPAGGDADSQQACSSSSSSSVGCAQQPRVVVLQVKAVDAQYSSQPSDVGSVWNMRGVGCNAWHTVEVTVDG</sequence>
<dbReference type="PANTHER" id="PTHR19372">
    <property type="entry name" value="SULFITE REDUCTASE"/>
    <property type="match status" value="1"/>
</dbReference>
<dbReference type="GO" id="GO:0006790">
    <property type="term" value="P:sulfur compound metabolic process"/>
    <property type="evidence" value="ECO:0007669"/>
    <property type="project" value="TreeGrafter"/>
</dbReference>
<feature type="region of interest" description="Disordered" evidence="5">
    <location>
        <begin position="46"/>
        <end position="83"/>
    </location>
</feature>
<evidence type="ECO:0000256" key="4">
    <source>
        <dbReference type="ARBA" id="ARBA00023002"/>
    </source>
</evidence>
<dbReference type="GO" id="GO:0043546">
    <property type="term" value="F:molybdopterin cofactor binding"/>
    <property type="evidence" value="ECO:0007669"/>
    <property type="project" value="TreeGrafter"/>
</dbReference>
<dbReference type="EMBL" id="FNXT01001268">
    <property type="protein sequence ID" value="SZX76875.1"/>
    <property type="molecule type" value="Genomic_DNA"/>
</dbReference>
<dbReference type="GO" id="GO:0005739">
    <property type="term" value="C:mitochondrion"/>
    <property type="evidence" value="ECO:0007669"/>
    <property type="project" value="TreeGrafter"/>
</dbReference>
<evidence type="ECO:0000256" key="2">
    <source>
        <dbReference type="ARBA" id="ARBA00022505"/>
    </source>
</evidence>
<evidence type="ECO:0008006" key="10">
    <source>
        <dbReference type="Google" id="ProtNLM"/>
    </source>
</evidence>
<feature type="domain" description="Moybdenum cofactor oxidoreductase dimerisation" evidence="7">
    <location>
        <begin position="456"/>
        <end position="546"/>
    </location>
</feature>
<keyword evidence="2" id="KW-0500">Molybdenum</keyword>
<evidence type="ECO:0000259" key="7">
    <source>
        <dbReference type="Pfam" id="PF03404"/>
    </source>
</evidence>
<accession>A0A383WHB8</accession>
<dbReference type="GO" id="GO:0030151">
    <property type="term" value="F:molybdenum ion binding"/>
    <property type="evidence" value="ECO:0007669"/>
    <property type="project" value="InterPro"/>
</dbReference>
<feature type="compositionally biased region" description="Polar residues" evidence="5">
    <location>
        <begin position="584"/>
        <end position="599"/>
    </location>
</feature>
<keyword evidence="3" id="KW-0479">Metal-binding</keyword>
<dbReference type="AlphaFoldDB" id="A0A383WHB8"/>
<comment type="cofactor">
    <cofactor evidence="1">
        <name>Mo-molybdopterin</name>
        <dbReference type="ChEBI" id="CHEBI:71302"/>
    </cofactor>
</comment>
<reference evidence="8 9" key="1">
    <citation type="submission" date="2016-10" db="EMBL/GenBank/DDBJ databases">
        <authorList>
            <person name="Cai Z."/>
        </authorList>
    </citation>
    <scope>NUCLEOTIDE SEQUENCE [LARGE SCALE GENOMIC DNA]</scope>
</reference>
<dbReference type="GO" id="GO:0020037">
    <property type="term" value="F:heme binding"/>
    <property type="evidence" value="ECO:0007669"/>
    <property type="project" value="TreeGrafter"/>
</dbReference>
<dbReference type="InterPro" id="IPR036374">
    <property type="entry name" value="OxRdtase_Mopterin-bd_sf"/>
</dbReference>
<keyword evidence="4" id="KW-0560">Oxidoreductase</keyword>
<dbReference type="GO" id="GO:0008482">
    <property type="term" value="F:sulfite oxidase activity"/>
    <property type="evidence" value="ECO:0007669"/>
    <property type="project" value="TreeGrafter"/>
</dbReference>
<feature type="region of interest" description="Disordered" evidence="5">
    <location>
        <begin position="126"/>
        <end position="147"/>
    </location>
</feature>
<name>A0A383WHB8_TETOB</name>
<feature type="region of interest" description="Disordered" evidence="5">
    <location>
        <begin position="566"/>
        <end position="620"/>
    </location>
</feature>
<evidence type="ECO:0000256" key="1">
    <source>
        <dbReference type="ARBA" id="ARBA00001924"/>
    </source>
</evidence>
<evidence type="ECO:0000259" key="6">
    <source>
        <dbReference type="Pfam" id="PF00174"/>
    </source>
</evidence>
<protein>
    <recommendedName>
        <fullName evidence="10">Sulfite oxidase</fullName>
    </recommendedName>
</protein>
<dbReference type="InterPro" id="IPR000572">
    <property type="entry name" value="OxRdtase_Mopterin-bd_dom"/>
</dbReference>
<evidence type="ECO:0000313" key="9">
    <source>
        <dbReference type="Proteomes" id="UP000256970"/>
    </source>
</evidence>
<dbReference type="SUPFAM" id="SSF81296">
    <property type="entry name" value="E set domains"/>
    <property type="match status" value="1"/>
</dbReference>
<dbReference type="Proteomes" id="UP000256970">
    <property type="component" value="Unassembled WGS sequence"/>
</dbReference>
<evidence type="ECO:0000256" key="3">
    <source>
        <dbReference type="ARBA" id="ARBA00022723"/>
    </source>
</evidence>
<dbReference type="Gene3D" id="2.60.40.650">
    <property type="match status" value="1"/>
</dbReference>
<organism evidence="8 9">
    <name type="scientific">Tetradesmus obliquus</name>
    <name type="common">Green alga</name>
    <name type="synonym">Acutodesmus obliquus</name>
    <dbReference type="NCBI Taxonomy" id="3088"/>
    <lineage>
        <taxon>Eukaryota</taxon>
        <taxon>Viridiplantae</taxon>
        <taxon>Chlorophyta</taxon>
        <taxon>core chlorophytes</taxon>
        <taxon>Chlorophyceae</taxon>
        <taxon>CS clade</taxon>
        <taxon>Sphaeropleales</taxon>
        <taxon>Scenedesmaceae</taxon>
        <taxon>Tetradesmus</taxon>
    </lineage>
</organism>
<dbReference type="InterPro" id="IPR008335">
    <property type="entry name" value="Mopterin_OxRdtase_euk"/>
</dbReference>
<dbReference type="Pfam" id="PF03404">
    <property type="entry name" value="Mo-co_dimer"/>
    <property type="match status" value="2"/>
</dbReference>
<feature type="compositionally biased region" description="Low complexity" evidence="5">
    <location>
        <begin position="132"/>
        <end position="147"/>
    </location>
</feature>
<gene>
    <name evidence="8" type="ORF">BQ4739_LOCUS17242</name>
</gene>
<feature type="domain" description="Moybdenum cofactor oxidoreductase dimerisation" evidence="7">
    <location>
        <begin position="606"/>
        <end position="668"/>
    </location>
</feature>
<dbReference type="PANTHER" id="PTHR19372:SF7">
    <property type="entry name" value="SULFITE OXIDASE, MITOCHONDRIAL"/>
    <property type="match status" value="1"/>
</dbReference>
<dbReference type="SUPFAM" id="SSF56524">
    <property type="entry name" value="Oxidoreductase molybdopterin-binding domain"/>
    <property type="match status" value="3"/>
</dbReference>
<keyword evidence="9" id="KW-1185">Reference proteome</keyword>
<feature type="domain" description="Oxidoreductase molybdopterin-binding" evidence="6">
    <location>
        <begin position="296"/>
        <end position="360"/>
    </location>
</feature>
<dbReference type="InterPro" id="IPR014756">
    <property type="entry name" value="Ig_E-set"/>
</dbReference>
<feature type="domain" description="Oxidoreductase molybdopterin-binding" evidence="6">
    <location>
        <begin position="396"/>
        <end position="431"/>
    </location>
</feature>
<dbReference type="InterPro" id="IPR005066">
    <property type="entry name" value="MoCF_OxRdtse_dimer"/>
</dbReference>